<keyword evidence="1" id="KW-0547">Nucleotide-binding</keyword>
<dbReference type="InterPro" id="IPR027417">
    <property type="entry name" value="P-loop_NTPase"/>
</dbReference>
<sequence>MSTAEGESKDTLLKILDSLSNRQSFKMEAGAGAGKTHSLIDTLQHILRNRPEYLPRNGQRVACITYTNVARHEIIRRTDGSPYILADTIHGFLWELISPFRKTLLEEIPSLPSWGGILDGETSLAGYSISYDLGFRRIGEQVVSLHHDDIPALAIRLFSNKKFRNLVSDRFPIILVDEYQDTPSGLAEAMLGEHSAESAKMTYGFFGDHWQQIYDKTCGSIDHLPLERIKKRANWRSSQAVVSFLNSMRPELPQAPVSDAKTGSVTIYHTNNWSGPRGTHSKKGQIPDEVIKETRQWIVEEAQNRHHGSGARPHPKTLMLTHSSIAAELGFGNIDRSFGRNEDFVRKNDDVVSFLLDVIEPCCDFFSNKQYGPMFDLLKRSRPRMKRRSDKTAWMDLFGSINNARATGTVGDVLNILFEQEYFSVPQAVTSRHRKWKLALRELDDKQQLSEPRRLVEYGNFRDVHYREVVALREYVEENTPFSTQHGVKGAEYPDVLAVFGGGWTQYNFAEMLANFHRRDRLNERDRRRFERSRNLFYVSCSRARNDLILLFTTELPQSALETLQEWVGGSNIIGVQFSAEGAPVNP</sequence>
<protein>
    <submittedName>
        <fullName evidence="1">DNA helicase-2/ATP-dependent DNA helicase PcrA</fullName>
        <ecNumber evidence="1">3.6.4.12</ecNumber>
    </submittedName>
</protein>
<comment type="caution">
    <text evidence="1">The sequence shown here is derived from an EMBL/GenBank/DDBJ whole genome shotgun (WGS) entry which is preliminary data.</text>
</comment>
<dbReference type="RefSeq" id="WP_307110256.1">
    <property type="nucleotide sequence ID" value="NZ_JAURUE010000001.1"/>
</dbReference>
<dbReference type="GO" id="GO:0016787">
    <property type="term" value="F:hydrolase activity"/>
    <property type="evidence" value="ECO:0007669"/>
    <property type="project" value="UniProtKB-KW"/>
</dbReference>
<organism evidence="1 2">
    <name type="scientific">Streptomyces demainii</name>
    <dbReference type="NCBI Taxonomy" id="588122"/>
    <lineage>
        <taxon>Bacteria</taxon>
        <taxon>Bacillati</taxon>
        <taxon>Actinomycetota</taxon>
        <taxon>Actinomycetes</taxon>
        <taxon>Kitasatosporales</taxon>
        <taxon>Streptomycetaceae</taxon>
        <taxon>Streptomyces</taxon>
    </lineage>
</organism>
<evidence type="ECO:0000313" key="2">
    <source>
        <dbReference type="Proteomes" id="UP001234880"/>
    </source>
</evidence>
<name>A0ABT9KL42_9ACTN</name>
<dbReference type="PANTHER" id="PTHR11070:SF3">
    <property type="entry name" value="DNA 3'-5' HELICASE"/>
    <property type="match status" value="1"/>
</dbReference>
<dbReference type="PANTHER" id="PTHR11070">
    <property type="entry name" value="UVRD / RECB / PCRA DNA HELICASE FAMILY MEMBER"/>
    <property type="match status" value="1"/>
</dbReference>
<keyword evidence="2" id="KW-1185">Reference proteome</keyword>
<keyword evidence="1" id="KW-0347">Helicase</keyword>
<dbReference type="EMBL" id="JAURUE010000001">
    <property type="protein sequence ID" value="MDP9609109.1"/>
    <property type="molecule type" value="Genomic_DNA"/>
</dbReference>
<dbReference type="EC" id="3.6.4.12" evidence="1"/>
<dbReference type="SUPFAM" id="SSF52540">
    <property type="entry name" value="P-loop containing nucleoside triphosphate hydrolases"/>
    <property type="match status" value="1"/>
</dbReference>
<dbReference type="GO" id="GO:0003678">
    <property type="term" value="F:DNA helicase activity"/>
    <property type="evidence" value="ECO:0007669"/>
    <property type="project" value="UniProtKB-EC"/>
</dbReference>
<reference evidence="1 2" key="1">
    <citation type="submission" date="2023-07" db="EMBL/GenBank/DDBJ databases">
        <title>Sequencing the genomes of 1000 actinobacteria strains.</title>
        <authorList>
            <person name="Klenk H.-P."/>
        </authorList>
    </citation>
    <scope>NUCLEOTIDE SEQUENCE [LARGE SCALE GENOMIC DNA]</scope>
    <source>
        <strain evidence="1 2">DSM 41600</strain>
    </source>
</reference>
<accession>A0ABT9KL42</accession>
<keyword evidence="1" id="KW-0067">ATP-binding</keyword>
<dbReference type="InterPro" id="IPR000212">
    <property type="entry name" value="DNA_helicase_UvrD/REP"/>
</dbReference>
<dbReference type="Gene3D" id="3.40.50.300">
    <property type="entry name" value="P-loop containing nucleotide triphosphate hydrolases"/>
    <property type="match status" value="2"/>
</dbReference>
<proteinExistence type="predicted"/>
<keyword evidence="1" id="KW-0378">Hydrolase</keyword>
<evidence type="ECO:0000313" key="1">
    <source>
        <dbReference type="EMBL" id="MDP9609109.1"/>
    </source>
</evidence>
<gene>
    <name evidence="1" type="ORF">JOF35_001386</name>
</gene>
<dbReference type="Pfam" id="PF13245">
    <property type="entry name" value="AAA_19"/>
    <property type="match status" value="1"/>
</dbReference>
<dbReference type="Proteomes" id="UP001234880">
    <property type="component" value="Unassembled WGS sequence"/>
</dbReference>